<evidence type="ECO:0000313" key="2">
    <source>
        <dbReference type="Proteomes" id="UP000800096"/>
    </source>
</evidence>
<organism evidence="1 2">
    <name type="scientific">Ampelomyces quisqualis</name>
    <name type="common">Powdery mildew agent</name>
    <dbReference type="NCBI Taxonomy" id="50730"/>
    <lineage>
        <taxon>Eukaryota</taxon>
        <taxon>Fungi</taxon>
        <taxon>Dikarya</taxon>
        <taxon>Ascomycota</taxon>
        <taxon>Pezizomycotina</taxon>
        <taxon>Dothideomycetes</taxon>
        <taxon>Pleosporomycetidae</taxon>
        <taxon>Pleosporales</taxon>
        <taxon>Pleosporineae</taxon>
        <taxon>Phaeosphaeriaceae</taxon>
        <taxon>Ampelomyces</taxon>
    </lineage>
</organism>
<evidence type="ECO:0000313" key="1">
    <source>
        <dbReference type="EMBL" id="KAF1914029.1"/>
    </source>
</evidence>
<proteinExistence type="predicted"/>
<sequence length="346" mass="38848">MSAQAACSSPVSQSVADAALLHLSTFVQSGVQPQATPNTSFVQQFPAASASTTLEYETISPINVVPSIELTPASVKYKESEDREVKTFESQSTVQASSRSPPSLLRFVDGVLMQSAPLHNKPLHPDATCCVCFYPWNTPVSATQEGLNGQPPVTSTFLPLWPCGHWAHYRCIMWFATRFDPRNNRCCTCNTQLFEWEGITTLTLATRTGLDMEDVVRSGHLQPGPYAKQSDKTEYEAECTVIDSIIHATFFQHLAKKSKHTDQSPDLVQCFYDVLDALQRMKRPQSRWLQYVTQTGYLLWGMLVTIKMRRYLVEKHGRIEGTMGWNEFEEGKKALQGRIEAEVQKS</sequence>
<gene>
    <name evidence="1" type="ORF">BDU57DRAFT_580740</name>
</gene>
<name>A0A6A5QF74_AMPQU</name>
<reference evidence="1" key="1">
    <citation type="journal article" date="2020" name="Stud. Mycol.">
        <title>101 Dothideomycetes genomes: a test case for predicting lifestyles and emergence of pathogens.</title>
        <authorList>
            <person name="Haridas S."/>
            <person name="Albert R."/>
            <person name="Binder M."/>
            <person name="Bloem J."/>
            <person name="Labutti K."/>
            <person name="Salamov A."/>
            <person name="Andreopoulos B."/>
            <person name="Baker S."/>
            <person name="Barry K."/>
            <person name="Bills G."/>
            <person name="Bluhm B."/>
            <person name="Cannon C."/>
            <person name="Castanera R."/>
            <person name="Culley D."/>
            <person name="Daum C."/>
            <person name="Ezra D."/>
            <person name="Gonzalez J."/>
            <person name="Henrissat B."/>
            <person name="Kuo A."/>
            <person name="Liang C."/>
            <person name="Lipzen A."/>
            <person name="Lutzoni F."/>
            <person name="Magnuson J."/>
            <person name="Mondo S."/>
            <person name="Nolan M."/>
            <person name="Ohm R."/>
            <person name="Pangilinan J."/>
            <person name="Park H.-J."/>
            <person name="Ramirez L."/>
            <person name="Alfaro M."/>
            <person name="Sun H."/>
            <person name="Tritt A."/>
            <person name="Yoshinaga Y."/>
            <person name="Zwiers L.-H."/>
            <person name="Turgeon B."/>
            <person name="Goodwin S."/>
            <person name="Spatafora J."/>
            <person name="Crous P."/>
            <person name="Grigoriev I."/>
        </authorList>
    </citation>
    <scope>NUCLEOTIDE SEQUENCE</scope>
    <source>
        <strain evidence="1">HMLAC05119</strain>
    </source>
</reference>
<dbReference type="SUPFAM" id="SSF57850">
    <property type="entry name" value="RING/U-box"/>
    <property type="match status" value="1"/>
</dbReference>
<dbReference type="Proteomes" id="UP000800096">
    <property type="component" value="Unassembled WGS sequence"/>
</dbReference>
<dbReference type="AlphaFoldDB" id="A0A6A5QF74"/>
<protein>
    <submittedName>
        <fullName evidence="1">Uncharacterized protein</fullName>
    </submittedName>
</protein>
<accession>A0A6A5QF74</accession>
<dbReference type="InterPro" id="IPR013083">
    <property type="entry name" value="Znf_RING/FYVE/PHD"/>
</dbReference>
<dbReference type="EMBL" id="ML979138">
    <property type="protein sequence ID" value="KAF1914029.1"/>
    <property type="molecule type" value="Genomic_DNA"/>
</dbReference>
<keyword evidence="2" id="KW-1185">Reference proteome</keyword>
<dbReference type="Gene3D" id="3.30.40.10">
    <property type="entry name" value="Zinc/RING finger domain, C3HC4 (zinc finger)"/>
    <property type="match status" value="1"/>
</dbReference>
<dbReference type="OrthoDB" id="3793888at2759"/>